<evidence type="ECO:0000256" key="18">
    <source>
        <dbReference type="SAM" id="SignalP"/>
    </source>
</evidence>
<dbReference type="FunFam" id="3.30.200.20:FF:000330">
    <property type="entry name" value="G-type lectin S-receptor-like serine/threonine-protein kinase At4g03230"/>
    <property type="match status" value="1"/>
</dbReference>
<keyword evidence="4" id="KW-0808">Transferase</keyword>
<evidence type="ECO:0000256" key="16">
    <source>
        <dbReference type="ARBA" id="ARBA00023180"/>
    </source>
</evidence>
<keyword evidence="2" id="KW-1003">Cell membrane</keyword>
<comment type="caution">
    <text evidence="21">The sequence shown here is derived from an EMBL/GenBank/DDBJ whole genome shotgun (WGS) entry which is preliminary data.</text>
</comment>
<evidence type="ECO:0000256" key="8">
    <source>
        <dbReference type="ARBA" id="ARBA00022737"/>
    </source>
</evidence>
<evidence type="ECO:0000256" key="2">
    <source>
        <dbReference type="ARBA" id="ARBA00022475"/>
    </source>
</evidence>
<dbReference type="GO" id="GO:0005524">
    <property type="term" value="F:ATP binding"/>
    <property type="evidence" value="ECO:0007669"/>
    <property type="project" value="UniProtKB-KW"/>
</dbReference>
<dbReference type="Proteomes" id="UP001408789">
    <property type="component" value="Unassembled WGS sequence"/>
</dbReference>
<dbReference type="EMBL" id="JBCNJP010000025">
    <property type="protein sequence ID" value="KAK9056374.1"/>
    <property type="molecule type" value="Genomic_DNA"/>
</dbReference>
<keyword evidence="22" id="KW-1185">Reference proteome</keyword>
<protein>
    <recommendedName>
        <fullName evidence="23">Cysteine-rich receptor-like protein kinase 10</fullName>
    </recommendedName>
</protein>
<dbReference type="PANTHER" id="PTHR27002:SF804">
    <property type="entry name" value="OS02G0710500 PROTEIN"/>
    <property type="match status" value="1"/>
</dbReference>
<dbReference type="Gene3D" id="3.30.430.20">
    <property type="entry name" value="Gnk2 domain, C-X8-C-X2-C motif"/>
    <property type="match status" value="2"/>
</dbReference>
<feature type="domain" description="Protein kinase" evidence="19">
    <location>
        <begin position="348"/>
        <end position="624"/>
    </location>
</feature>
<dbReference type="PROSITE" id="PS51473">
    <property type="entry name" value="GNK2"/>
    <property type="match status" value="2"/>
</dbReference>
<keyword evidence="13 17" id="KW-0472">Membrane</keyword>
<keyword evidence="3" id="KW-0723">Serine/threonine-protein kinase</keyword>
<name>A0AAP0CGF8_9ASTR</name>
<evidence type="ECO:0000259" key="19">
    <source>
        <dbReference type="PROSITE" id="PS50011"/>
    </source>
</evidence>
<dbReference type="InterPro" id="IPR011009">
    <property type="entry name" value="Kinase-like_dom_sf"/>
</dbReference>
<dbReference type="Pfam" id="PF01657">
    <property type="entry name" value="Stress-antifung"/>
    <property type="match status" value="2"/>
</dbReference>
<evidence type="ECO:0000256" key="4">
    <source>
        <dbReference type="ARBA" id="ARBA00022679"/>
    </source>
</evidence>
<evidence type="ECO:0000256" key="15">
    <source>
        <dbReference type="ARBA" id="ARBA00023170"/>
    </source>
</evidence>
<dbReference type="CDD" id="cd14066">
    <property type="entry name" value="STKc_IRAK"/>
    <property type="match status" value="1"/>
</dbReference>
<evidence type="ECO:0000256" key="1">
    <source>
        <dbReference type="ARBA" id="ARBA00004251"/>
    </source>
</evidence>
<gene>
    <name evidence="21" type="ORF">SSX86_027464</name>
</gene>
<dbReference type="CDD" id="cd23509">
    <property type="entry name" value="Gnk2-like"/>
    <property type="match status" value="2"/>
</dbReference>
<keyword evidence="16" id="KW-0325">Glycoprotein</keyword>
<dbReference type="InterPro" id="IPR000719">
    <property type="entry name" value="Prot_kinase_dom"/>
</dbReference>
<evidence type="ECO:0000256" key="7">
    <source>
        <dbReference type="ARBA" id="ARBA00022734"/>
    </source>
</evidence>
<keyword evidence="6 18" id="KW-0732">Signal</keyword>
<feature type="domain" description="Gnk2-homologous" evidence="20">
    <location>
        <begin position="25"/>
        <end position="123"/>
    </location>
</feature>
<keyword evidence="7" id="KW-0430">Lectin</keyword>
<dbReference type="Gene3D" id="3.30.200.20">
    <property type="entry name" value="Phosphorylase Kinase, domain 1"/>
    <property type="match status" value="1"/>
</dbReference>
<dbReference type="InterPro" id="IPR002902">
    <property type="entry name" value="GNK2"/>
</dbReference>
<keyword evidence="8" id="KW-0677">Repeat</keyword>
<accession>A0AAP0CGF8</accession>
<sequence>MNFPTWTLFFLIFIGGIFHLTAAQGDFWGSYCGSDNYTKDSAYQKSLDDVLYLLTGTNNGFGFYNYTSGQAHAAALCRGDIEPETCRRCVDDATRRLRQVCPNEIEAGGWYDACFLRYSNRTVSKGLGYSLFNSYNVPDSSYDEWNQTVSELLGELRSEIVGGGQLRRYASGNKTAPGLLTVYGMMQCTPDLSATECDDCLAGATGEIQPYSRSFGVRFYETSCLIQYESYRFFNATWFPALPPSSPSSPSIPRLSSPSGTFAGKRKSINVGVIIAPISALVVAIIVAVVLVYRRRRKLNRKGSPLPEFQVGFSDVSTKTSMIEKEDEDTGEMNSFSLTAMQVATNNFSLENKLGQGGFGPVYKGKLEDGKEIAVKRLSRNSGQGLAEFKTEVKLIIKLQHKNLVRLLGYCVKGSERLLIYEFMANNSLDTFLFDANKCKELDWAKRSHIVIGIAKGLRYLHEDSRLKIIHRDMKASNILLDNEMNAKISDFGTARIFGRNQMEDATTRIVGTYGYMAPEYAMEGQFSTKSDIYSFGVLLLEIVCGQRNNRFIYQDQPQNLLSTAWSLWNENKGEQLIDHHLTGASAIEGALRWINIALLCVQDDPQDRPTMSTVVFMLEGQWSANLPTPSEPPLSFARFTSSVFEQTKTTSDLSAHPYVTSSTTASS</sequence>
<dbReference type="AlphaFoldDB" id="A0AAP0CGF8"/>
<dbReference type="InterPro" id="IPR001245">
    <property type="entry name" value="Ser-Thr/Tyr_kinase_cat_dom"/>
</dbReference>
<dbReference type="GO" id="GO:0005886">
    <property type="term" value="C:plasma membrane"/>
    <property type="evidence" value="ECO:0007669"/>
    <property type="project" value="UniProtKB-SubCell"/>
</dbReference>
<evidence type="ECO:0000313" key="22">
    <source>
        <dbReference type="Proteomes" id="UP001408789"/>
    </source>
</evidence>
<feature type="chain" id="PRO_5043017103" description="Cysteine-rich receptor-like protein kinase 10" evidence="18">
    <location>
        <begin position="24"/>
        <end position="668"/>
    </location>
</feature>
<evidence type="ECO:0000256" key="11">
    <source>
        <dbReference type="ARBA" id="ARBA00022840"/>
    </source>
</evidence>
<dbReference type="InterPro" id="IPR008271">
    <property type="entry name" value="Ser/Thr_kinase_AS"/>
</dbReference>
<organism evidence="21 22">
    <name type="scientific">Deinandra increscens subsp. villosa</name>
    <dbReference type="NCBI Taxonomy" id="3103831"/>
    <lineage>
        <taxon>Eukaryota</taxon>
        <taxon>Viridiplantae</taxon>
        <taxon>Streptophyta</taxon>
        <taxon>Embryophyta</taxon>
        <taxon>Tracheophyta</taxon>
        <taxon>Spermatophyta</taxon>
        <taxon>Magnoliopsida</taxon>
        <taxon>eudicotyledons</taxon>
        <taxon>Gunneridae</taxon>
        <taxon>Pentapetalae</taxon>
        <taxon>asterids</taxon>
        <taxon>campanulids</taxon>
        <taxon>Asterales</taxon>
        <taxon>Asteraceae</taxon>
        <taxon>Asteroideae</taxon>
        <taxon>Heliantheae alliance</taxon>
        <taxon>Madieae</taxon>
        <taxon>Madiinae</taxon>
        <taxon>Deinandra</taxon>
    </lineage>
</organism>
<dbReference type="Gene3D" id="1.10.510.10">
    <property type="entry name" value="Transferase(Phosphotransferase) domain 1"/>
    <property type="match status" value="1"/>
</dbReference>
<dbReference type="GO" id="GO:0030246">
    <property type="term" value="F:carbohydrate binding"/>
    <property type="evidence" value="ECO:0007669"/>
    <property type="project" value="UniProtKB-KW"/>
</dbReference>
<evidence type="ECO:0000256" key="14">
    <source>
        <dbReference type="ARBA" id="ARBA00023157"/>
    </source>
</evidence>
<evidence type="ECO:0000256" key="3">
    <source>
        <dbReference type="ARBA" id="ARBA00022527"/>
    </source>
</evidence>
<evidence type="ECO:0000256" key="12">
    <source>
        <dbReference type="ARBA" id="ARBA00022989"/>
    </source>
</evidence>
<dbReference type="PANTHER" id="PTHR27002">
    <property type="entry name" value="RECEPTOR-LIKE SERINE/THREONINE-PROTEIN KINASE SD1-8"/>
    <property type="match status" value="1"/>
</dbReference>
<evidence type="ECO:0000256" key="17">
    <source>
        <dbReference type="SAM" id="Phobius"/>
    </source>
</evidence>
<dbReference type="GO" id="GO:0004674">
    <property type="term" value="F:protein serine/threonine kinase activity"/>
    <property type="evidence" value="ECO:0007669"/>
    <property type="project" value="UniProtKB-KW"/>
</dbReference>
<proteinExistence type="predicted"/>
<feature type="domain" description="Gnk2-homologous" evidence="20">
    <location>
        <begin position="125"/>
        <end position="233"/>
    </location>
</feature>
<keyword evidence="5 17" id="KW-0812">Transmembrane</keyword>
<dbReference type="Pfam" id="PF07714">
    <property type="entry name" value="PK_Tyr_Ser-Thr"/>
    <property type="match status" value="1"/>
</dbReference>
<feature type="transmembrane region" description="Helical" evidence="17">
    <location>
        <begin position="271"/>
        <end position="293"/>
    </location>
</feature>
<dbReference type="FunFam" id="1.10.510.10:FF:001697">
    <property type="entry name" value="Uncharacterized protein"/>
    <property type="match status" value="1"/>
</dbReference>
<keyword evidence="11" id="KW-0067">ATP-binding</keyword>
<evidence type="ECO:0000259" key="20">
    <source>
        <dbReference type="PROSITE" id="PS51473"/>
    </source>
</evidence>
<feature type="signal peptide" evidence="18">
    <location>
        <begin position="1"/>
        <end position="23"/>
    </location>
</feature>
<dbReference type="SMART" id="SM00220">
    <property type="entry name" value="S_TKc"/>
    <property type="match status" value="1"/>
</dbReference>
<evidence type="ECO:0000256" key="5">
    <source>
        <dbReference type="ARBA" id="ARBA00022692"/>
    </source>
</evidence>
<keyword evidence="15" id="KW-0675">Receptor</keyword>
<keyword evidence="12 17" id="KW-1133">Transmembrane helix</keyword>
<reference evidence="21 22" key="1">
    <citation type="submission" date="2024-04" db="EMBL/GenBank/DDBJ databases">
        <title>The reference genome of an endangered Asteraceae, Deinandra increscens subsp. villosa, native to the Central Coast of California.</title>
        <authorList>
            <person name="Guilliams M."/>
            <person name="Hasenstab-Lehman K."/>
            <person name="Meyer R."/>
            <person name="Mcevoy S."/>
        </authorList>
    </citation>
    <scope>NUCLEOTIDE SEQUENCE [LARGE SCALE GENOMIC DNA]</scope>
    <source>
        <tissue evidence="21">Leaf</tissue>
    </source>
</reference>
<keyword evidence="10" id="KW-0418">Kinase</keyword>
<evidence type="ECO:0000256" key="9">
    <source>
        <dbReference type="ARBA" id="ARBA00022741"/>
    </source>
</evidence>
<keyword evidence="9" id="KW-0547">Nucleotide-binding</keyword>
<evidence type="ECO:0000313" key="21">
    <source>
        <dbReference type="EMBL" id="KAK9056374.1"/>
    </source>
</evidence>
<comment type="subcellular location">
    <subcellularLocation>
        <location evidence="1">Cell membrane</location>
        <topology evidence="1">Single-pass type I membrane protein</topology>
    </subcellularLocation>
</comment>
<evidence type="ECO:0000256" key="10">
    <source>
        <dbReference type="ARBA" id="ARBA00022777"/>
    </source>
</evidence>
<evidence type="ECO:0000256" key="13">
    <source>
        <dbReference type="ARBA" id="ARBA00023136"/>
    </source>
</evidence>
<dbReference type="PROSITE" id="PS50011">
    <property type="entry name" value="PROTEIN_KINASE_DOM"/>
    <property type="match status" value="1"/>
</dbReference>
<dbReference type="PROSITE" id="PS00108">
    <property type="entry name" value="PROTEIN_KINASE_ST"/>
    <property type="match status" value="1"/>
</dbReference>
<dbReference type="InterPro" id="IPR038408">
    <property type="entry name" value="GNK2_sf"/>
</dbReference>
<keyword evidence="14" id="KW-1015">Disulfide bond</keyword>
<evidence type="ECO:0008006" key="23">
    <source>
        <dbReference type="Google" id="ProtNLM"/>
    </source>
</evidence>
<evidence type="ECO:0000256" key="6">
    <source>
        <dbReference type="ARBA" id="ARBA00022729"/>
    </source>
</evidence>
<dbReference type="SUPFAM" id="SSF56112">
    <property type="entry name" value="Protein kinase-like (PK-like)"/>
    <property type="match status" value="1"/>
</dbReference>